<protein>
    <submittedName>
        <fullName evidence="4">Uncharacterized protein</fullName>
    </submittedName>
</protein>
<proteinExistence type="inferred from homology"/>
<dbReference type="OrthoDB" id="10254760at2759"/>
<dbReference type="InterPro" id="IPR008928">
    <property type="entry name" value="6-hairpin_glycosidase_sf"/>
</dbReference>
<dbReference type="Gene3D" id="1.50.10.10">
    <property type="match status" value="1"/>
</dbReference>
<feature type="non-terminal residue" evidence="4">
    <location>
        <position position="345"/>
    </location>
</feature>
<dbReference type="EMBL" id="OB694034">
    <property type="protein sequence ID" value="CAD7237945.1"/>
    <property type="molecule type" value="Genomic_DNA"/>
</dbReference>
<dbReference type="Pfam" id="PF01270">
    <property type="entry name" value="Glyco_hydro_8"/>
    <property type="match status" value="1"/>
</dbReference>
<dbReference type="SUPFAM" id="SSF48208">
    <property type="entry name" value="Six-hairpin glycosidases"/>
    <property type="match status" value="1"/>
</dbReference>
<dbReference type="InterPro" id="IPR002037">
    <property type="entry name" value="Glyco_hydro_8"/>
</dbReference>
<evidence type="ECO:0000256" key="1">
    <source>
        <dbReference type="ARBA" id="ARBA00009209"/>
    </source>
</evidence>
<accession>A0A7R8WZP7</accession>
<dbReference type="GO" id="GO:0004553">
    <property type="term" value="F:hydrolase activity, hydrolyzing O-glycosyl compounds"/>
    <property type="evidence" value="ECO:0007669"/>
    <property type="project" value="InterPro"/>
</dbReference>
<evidence type="ECO:0000256" key="2">
    <source>
        <dbReference type="ARBA" id="ARBA00022801"/>
    </source>
</evidence>
<organism evidence="4">
    <name type="scientific">Cyprideis torosa</name>
    <dbReference type="NCBI Taxonomy" id="163714"/>
    <lineage>
        <taxon>Eukaryota</taxon>
        <taxon>Metazoa</taxon>
        <taxon>Ecdysozoa</taxon>
        <taxon>Arthropoda</taxon>
        <taxon>Crustacea</taxon>
        <taxon>Oligostraca</taxon>
        <taxon>Ostracoda</taxon>
        <taxon>Podocopa</taxon>
        <taxon>Podocopida</taxon>
        <taxon>Cytherocopina</taxon>
        <taxon>Cytheroidea</taxon>
        <taxon>Cytherideidae</taxon>
        <taxon>Cyprideis</taxon>
    </lineage>
</organism>
<feature type="non-terminal residue" evidence="4">
    <location>
        <position position="1"/>
    </location>
</feature>
<name>A0A7R8WZP7_9CRUS</name>
<dbReference type="GO" id="GO:0005975">
    <property type="term" value="P:carbohydrate metabolic process"/>
    <property type="evidence" value="ECO:0007669"/>
    <property type="project" value="InterPro"/>
</dbReference>
<keyword evidence="2" id="KW-0378">Hydrolase</keyword>
<comment type="similarity">
    <text evidence="1">Belongs to the glycosyl hydrolase 8 (cellulase D) family.</text>
</comment>
<dbReference type="PRINTS" id="PR00735">
    <property type="entry name" value="GLHYDRLASE8"/>
</dbReference>
<dbReference type="InterPro" id="IPR012341">
    <property type="entry name" value="6hp_glycosidase-like_sf"/>
</dbReference>
<sequence>SNARWKDYQQHFVQNDGRIIDLNDTGKSTSEGQAYALFHALVANDRTTFASVLRWLQDNLAKGDLANNLPAWKWGKTDADQWAVLEQNNAADADLWIAYTLLEAGRLWQIPDYQTLGLAFLHHIQALEVEEAKGLGPVVLSAVHGFKLSDCQWRLNPSYFPIQLFRGLASHDPKGPWNELATTSAAILIGSSPKGVAPDWIVYDPTQGFIPDKDTGDIGSYDAIRVYLWLGMLSDQDPLKAPLVKHMQYQCDSSCWPPTETRTLSGVRYGEGSAGFKAAVLPWLTASSQDQCLQTTLAALQTSKAPTPPNYYDENLTLFALGWHEQAFRFDRDGRLQPAWKTTCP</sequence>
<keyword evidence="3" id="KW-0326">Glycosidase</keyword>
<evidence type="ECO:0000313" key="4">
    <source>
        <dbReference type="EMBL" id="CAD7237945.1"/>
    </source>
</evidence>
<reference evidence="4" key="1">
    <citation type="submission" date="2020-11" db="EMBL/GenBank/DDBJ databases">
        <authorList>
            <person name="Tran Van P."/>
        </authorList>
    </citation>
    <scope>NUCLEOTIDE SEQUENCE</scope>
</reference>
<dbReference type="AlphaFoldDB" id="A0A7R8WZP7"/>
<evidence type="ECO:0000256" key="3">
    <source>
        <dbReference type="ARBA" id="ARBA00023295"/>
    </source>
</evidence>
<dbReference type="NCBIfam" id="NF008305">
    <property type="entry name" value="PRK11097.1"/>
    <property type="match status" value="1"/>
</dbReference>
<gene>
    <name evidence="4" type="ORF">CTOB1V02_LOCUS15760</name>
</gene>